<name>A0A821DMB2_9BILA</name>
<feature type="domain" description="Protein kinase" evidence="1">
    <location>
        <begin position="1"/>
        <end position="46"/>
    </location>
</feature>
<reference evidence="2" key="1">
    <citation type="submission" date="2021-02" db="EMBL/GenBank/DDBJ databases">
        <authorList>
            <person name="Nowell W R."/>
        </authorList>
    </citation>
    <scope>NUCLEOTIDE SEQUENCE</scope>
</reference>
<feature type="non-terminal residue" evidence="2">
    <location>
        <position position="1"/>
    </location>
</feature>
<dbReference type="Proteomes" id="UP000663851">
    <property type="component" value="Unassembled WGS sequence"/>
</dbReference>
<organism evidence="2 3">
    <name type="scientific">Rotaria socialis</name>
    <dbReference type="NCBI Taxonomy" id="392032"/>
    <lineage>
        <taxon>Eukaryota</taxon>
        <taxon>Metazoa</taxon>
        <taxon>Spiralia</taxon>
        <taxon>Gnathifera</taxon>
        <taxon>Rotifera</taxon>
        <taxon>Eurotatoria</taxon>
        <taxon>Bdelloidea</taxon>
        <taxon>Philodinida</taxon>
        <taxon>Philodinidae</taxon>
        <taxon>Rotaria</taxon>
    </lineage>
</organism>
<gene>
    <name evidence="2" type="ORF">HFQ381_LOCUS34423</name>
</gene>
<dbReference type="AlphaFoldDB" id="A0A821DMB2"/>
<dbReference type="InterPro" id="IPR000719">
    <property type="entry name" value="Prot_kinase_dom"/>
</dbReference>
<dbReference type="GO" id="GO:0004672">
    <property type="term" value="F:protein kinase activity"/>
    <property type="evidence" value="ECO:0007669"/>
    <property type="project" value="InterPro"/>
</dbReference>
<dbReference type="SUPFAM" id="SSF56112">
    <property type="entry name" value="Protein kinase-like (PK-like)"/>
    <property type="match status" value="1"/>
</dbReference>
<dbReference type="InterPro" id="IPR011009">
    <property type="entry name" value="Kinase-like_dom_sf"/>
</dbReference>
<dbReference type="GO" id="GO:0005524">
    <property type="term" value="F:ATP binding"/>
    <property type="evidence" value="ECO:0007669"/>
    <property type="project" value="InterPro"/>
</dbReference>
<evidence type="ECO:0000313" key="3">
    <source>
        <dbReference type="Proteomes" id="UP000663851"/>
    </source>
</evidence>
<accession>A0A821DMB2</accession>
<evidence type="ECO:0000259" key="1">
    <source>
        <dbReference type="PROSITE" id="PS50011"/>
    </source>
</evidence>
<dbReference type="EMBL" id="CAJOBO010015772">
    <property type="protein sequence ID" value="CAF4622723.1"/>
    <property type="molecule type" value="Genomic_DNA"/>
</dbReference>
<protein>
    <recommendedName>
        <fullName evidence="1">Protein kinase domain-containing protein</fullName>
    </recommendedName>
</protein>
<comment type="caution">
    <text evidence="2">The sequence shown here is derived from an EMBL/GenBank/DDBJ whole genome shotgun (WGS) entry which is preliminary data.</text>
</comment>
<evidence type="ECO:0000313" key="2">
    <source>
        <dbReference type="EMBL" id="CAF4622723.1"/>
    </source>
</evidence>
<dbReference type="Pfam" id="PF00069">
    <property type="entry name" value="Pkinase"/>
    <property type="match status" value="1"/>
</dbReference>
<proteinExistence type="predicted"/>
<dbReference type="Gene3D" id="1.10.510.10">
    <property type="entry name" value="Transferase(Phosphotransferase) domain 1"/>
    <property type="match status" value="1"/>
</dbReference>
<dbReference type="PROSITE" id="PS50011">
    <property type="entry name" value="PROTEIN_KINASE_DOM"/>
    <property type="match status" value="1"/>
</dbReference>
<sequence>MDLKKYFDCLCENEDMDVGLIRSYTYQILDALLFCHCRRIIHRDLK</sequence>